<keyword evidence="2" id="KW-1185">Reference proteome</keyword>
<evidence type="ECO:0000313" key="1">
    <source>
        <dbReference type="EMBL" id="KAH9788115.1"/>
    </source>
</evidence>
<gene>
    <name evidence="1" type="ORF">KPL71_010797</name>
</gene>
<accession>A0ACB8MR19</accession>
<name>A0ACB8MR19_CITSI</name>
<evidence type="ECO:0000313" key="2">
    <source>
        <dbReference type="Proteomes" id="UP000829398"/>
    </source>
</evidence>
<reference evidence="2" key="1">
    <citation type="journal article" date="2023" name="Hortic. Res.">
        <title>A chromosome-level phased genome enabling allele-level studies in sweet orange: a case study on citrus Huanglongbing tolerance.</title>
        <authorList>
            <person name="Wu B."/>
            <person name="Yu Q."/>
            <person name="Deng Z."/>
            <person name="Duan Y."/>
            <person name="Luo F."/>
            <person name="Gmitter F. Jr."/>
        </authorList>
    </citation>
    <scope>NUCLEOTIDE SEQUENCE [LARGE SCALE GENOMIC DNA]</scope>
    <source>
        <strain evidence="2">cv. Valencia</strain>
    </source>
</reference>
<sequence>MEISTEAKLEPFLQWLQVNKVELRGCKIKYSDESKGFGIFSSNEFSDGVLLVVPLDLAITPMRVLQDPLIGPECRAMFEDGEVDDRFLMILFLTVERLRKNSSWKPYLDMLPTTFGNPLWFTDDELLELKGTTLYRATELQKQNLLTLYDDKVKDLVKKLLVLDGDSERANSIFWTRALNIPLPHSYVFPQNQEDLNKYDSINNSAELSNDHNSRGELINGLNDIKNEAQRVNSQVNGATSTLTSTQGETLWIEGLVPGIDFCNHDLKAAATWEVDGTGLITGVPFSISGSDVITLILSNLKVERSSFHSEKEISISYGNKGNEELLYLYGFVIDNNPDDYLMIHYPAEAIHSIPLSDSKALLLEEQKAQLRCLLPKSLLEHGFFAAGHPKDGNNDNKLEVDRISSFSWSGQRRMPSYLNKLVFPENFLTALRTIAMQEDEISKVSSLLEELVGSGGERQPSDAEVRAAVWETCGDSGALQLLVDLLQAKLTELEESSGMEDYDSELLLKSCITESQGQHASCENNSSEETNGWTQHKMSRKTWSSIVYRRGQKELALLFLKEAEHALQLALTEGN</sequence>
<dbReference type="EMBL" id="CM039172">
    <property type="protein sequence ID" value="KAH9788115.1"/>
    <property type="molecule type" value="Genomic_DNA"/>
</dbReference>
<organism evidence="1 2">
    <name type="scientific">Citrus sinensis</name>
    <name type="common">Sweet orange</name>
    <name type="synonym">Citrus aurantium var. sinensis</name>
    <dbReference type="NCBI Taxonomy" id="2711"/>
    <lineage>
        <taxon>Eukaryota</taxon>
        <taxon>Viridiplantae</taxon>
        <taxon>Streptophyta</taxon>
        <taxon>Embryophyta</taxon>
        <taxon>Tracheophyta</taxon>
        <taxon>Spermatophyta</taxon>
        <taxon>Magnoliopsida</taxon>
        <taxon>eudicotyledons</taxon>
        <taxon>Gunneridae</taxon>
        <taxon>Pentapetalae</taxon>
        <taxon>rosids</taxon>
        <taxon>malvids</taxon>
        <taxon>Sapindales</taxon>
        <taxon>Rutaceae</taxon>
        <taxon>Aurantioideae</taxon>
        <taxon>Citrus</taxon>
    </lineage>
</organism>
<dbReference type="Proteomes" id="UP000829398">
    <property type="component" value="Chromosome 3"/>
</dbReference>
<protein>
    <submittedName>
        <fullName evidence="1">SET domain-containing protein</fullName>
    </submittedName>
</protein>
<proteinExistence type="predicted"/>
<comment type="caution">
    <text evidence="1">The sequence shown here is derived from an EMBL/GenBank/DDBJ whole genome shotgun (WGS) entry which is preliminary data.</text>
</comment>